<dbReference type="InterPro" id="IPR015615">
    <property type="entry name" value="TGF-beta-rel"/>
</dbReference>
<evidence type="ECO:0000313" key="8">
    <source>
        <dbReference type="Proteomes" id="UP001174909"/>
    </source>
</evidence>
<evidence type="ECO:0000259" key="6">
    <source>
        <dbReference type="PROSITE" id="PS51362"/>
    </source>
</evidence>
<dbReference type="EMBL" id="CASHTH010000889">
    <property type="protein sequence ID" value="CAI8008728.1"/>
    <property type="molecule type" value="Genomic_DNA"/>
</dbReference>
<keyword evidence="3" id="KW-0964">Secreted</keyword>
<comment type="subcellular location">
    <subcellularLocation>
        <location evidence="1">Secreted</location>
    </subcellularLocation>
</comment>
<keyword evidence="5" id="KW-0732">Signal</keyword>
<feature type="signal peptide" evidence="5">
    <location>
        <begin position="1"/>
        <end position="23"/>
    </location>
</feature>
<feature type="domain" description="TGF-beta family profile" evidence="6">
    <location>
        <begin position="312"/>
        <end position="429"/>
    </location>
</feature>
<dbReference type="InterPro" id="IPR001839">
    <property type="entry name" value="TGF-b_C"/>
</dbReference>
<evidence type="ECO:0000256" key="5">
    <source>
        <dbReference type="SAM" id="SignalP"/>
    </source>
</evidence>
<keyword evidence="4" id="KW-0339">Growth factor</keyword>
<reference evidence="7" key="1">
    <citation type="submission" date="2023-03" db="EMBL/GenBank/DDBJ databases">
        <authorList>
            <person name="Steffen K."/>
            <person name="Cardenas P."/>
        </authorList>
    </citation>
    <scope>NUCLEOTIDE SEQUENCE</scope>
</reference>
<evidence type="ECO:0000256" key="2">
    <source>
        <dbReference type="ARBA" id="ARBA00006656"/>
    </source>
</evidence>
<sequence length="429" mass="48160">MQTAKQFLMLASVALLMLDLSAALPTRRRSTSETTEEETPQLQRRRIARKIGGLNVTSTPVQYMRSLYEESYELENEKTRQTAGKPTDVWCFPDRDIAKESYREKPIRNAKCTTYTQYMFQWSSVEDQIESRLLDVESSILRTYVQIISRHIEEGTSVDVNITVFMVPRQNFSSNSSVNSTDLSEAVIAGQQVLTVRSGSDGWAEFNITEGTREIWPLIPTYTEVQVIIKAEVNCAEQKKVPLSFVNPAEIPLEQENRRARHMDFQPLFVVFANNRETQAVLNTPEDSATGAGRGNNDSMYRDLGEALFGDREKRSAGDECSIERYVVNLHDLGLTYILAPMTLNISKCAGNCNNRNTINRLGTNHAKIMTAIYNAEVNTVPSVEITATPPCCVPTEYKVVYFLMTPLDGTAAGLKSHNHIVATKCGCR</sequence>
<dbReference type="Proteomes" id="UP001174909">
    <property type="component" value="Unassembled WGS sequence"/>
</dbReference>
<feature type="chain" id="PRO_5041418648" evidence="5">
    <location>
        <begin position="24"/>
        <end position="429"/>
    </location>
</feature>
<evidence type="ECO:0000256" key="1">
    <source>
        <dbReference type="ARBA" id="ARBA00004613"/>
    </source>
</evidence>
<gene>
    <name evidence="7" type="ORF">GBAR_LOCUS5948</name>
</gene>
<dbReference type="SMART" id="SM00204">
    <property type="entry name" value="TGFB"/>
    <property type="match status" value="1"/>
</dbReference>
<evidence type="ECO:0000256" key="4">
    <source>
        <dbReference type="RuleBase" id="RU000354"/>
    </source>
</evidence>
<dbReference type="AlphaFoldDB" id="A0AA35RC42"/>
<dbReference type="CDD" id="cd13756">
    <property type="entry name" value="TGF_beta_BMPs_GDFs"/>
    <property type="match status" value="1"/>
</dbReference>
<protein>
    <submittedName>
        <fullName evidence="7">Growth/differentiation factor 15</fullName>
    </submittedName>
</protein>
<dbReference type="GO" id="GO:0005125">
    <property type="term" value="F:cytokine activity"/>
    <property type="evidence" value="ECO:0007669"/>
    <property type="project" value="TreeGrafter"/>
</dbReference>
<proteinExistence type="inferred from homology"/>
<comment type="caution">
    <text evidence="7">The sequence shown here is derived from an EMBL/GenBank/DDBJ whole genome shotgun (WGS) entry which is preliminary data.</text>
</comment>
<dbReference type="PROSITE" id="PS51362">
    <property type="entry name" value="TGF_BETA_2"/>
    <property type="match status" value="1"/>
</dbReference>
<comment type="similarity">
    <text evidence="2 4">Belongs to the TGF-beta family.</text>
</comment>
<dbReference type="PANTHER" id="PTHR11848">
    <property type="entry name" value="TGF-BETA FAMILY"/>
    <property type="match status" value="1"/>
</dbReference>
<name>A0AA35RC42_GEOBA</name>
<evidence type="ECO:0000313" key="7">
    <source>
        <dbReference type="EMBL" id="CAI8008728.1"/>
    </source>
</evidence>
<keyword evidence="8" id="KW-1185">Reference proteome</keyword>
<dbReference type="GO" id="GO:0008083">
    <property type="term" value="F:growth factor activity"/>
    <property type="evidence" value="ECO:0007669"/>
    <property type="project" value="UniProtKB-KW"/>
</dbReference>
<dbReference type="Pfam" id="PF00019">
    <property type="entry name" value="TGF_beta"/>
    <property type="match status" value="1"/>
</dbReference>
<dbReference type="SUPFAM" id="SSF57501">
    <property type="entry name" value="Cystine-knot cytokines"/>
    <property type="match status" value="1"/>
</dbReference>
<accession>A0AA35RC42</accession>
<organism evidence="7 8">
    <name type="scientific">Geodia barretti</name>
    <name type="common">Barrett's horny sponge</name>
    <dbReference type="NCBI Taxonomy" id="519541"/>
    <lineage>
        <taxon>Eukaryota</taxon>
        <taxon>Metazoa</taxon>
        <taxon>Porifera</taxon>
        <taxon>Demospongiae</taxon>
        <taxon>Heteroscleromorpha</taxon>
        <taxon>Tetractinellida</taxon>
        <taxon>Astrophorina</taxon>
        <taxon>Geodiidae</taxon>
        <taxon>Geodia</taxon>
    </lineage>
</organism>
<dbReference type="InterPro" id="IPR029034">
    <property type="entry name" value="Cystine-knot_cytokine"/>
</dbReference>
<evidence type="ECO:0000256" key="3">
    <source>
        <dbReference type="ARBA" id="ARBA00022525"/>
    </source>
</evidence>
<dbReference type="Gene3D" id="2.10.90.10">
    <property type="entry name" value="Cystine-knot cytokines"/>
    <property type="match status" value="1"/>
</dbReference>
<dbReference type="GO" id="GO:0005615">
    <property type="term" value="C:extracellular space"/>
    <property type="evidence" value="ECO:0007669"/>
    <property type="project" value="TreeGrafter"/>
</dbReference>